<feature type="compositionally biased region" description="Polar residues" evidence="11">
    <location>
        <begin position="547"/>
        <end position="559"/>
    </location>
</feature>
<dbReference type="GO" id="GO:0003678">
    <property type="term" value="F:DNA helicase activity"/>
    <property type="evidence" value="ECO:0007669"/>
    <property type="project" value="UniProtKB-EC"/>
</dbReference>
<feature type="region of interest" description="Disordered" evidence="11">
    <location>
        <begin position="587"/>
        <end position="627"/>
    </location>
</feature>
<evidence type="ECO:0000256" key="4">
    <source>
        <dbReference type="ARBA" id="ARBA00022741"/>
    </source>
</evidence>
<keyword evidence="7" id="KW-0067">ATP-binding</keyword>
<keyword evidence="4" id="KW-0547">Nucleotide-binding</keyword>
<dbReference type="PROSITE" id="PS51192">
    <property type="entry name" value="HELICASE_ATP_BIND_1"/>
    <property type="match status" value="1"/>
</dbReference>
<feature type="domain" description="Helicase C-terminal" evidence="13">
    <location>
        <begin position="1197"/>
        <end position="1349"/>
    </location>
</feature>
<dbReference type="SMART" id="SM00487">
    <property type="entry name" value="DEXDc"/>
    <property type="match status" value="1"/>
</dbReference>
<gene>
    <name evidence="14" type="ORF">C6P46_005046</name>
</gene>
<dbReference type="Gene3D" id="3.40.50.10810">
    <property type="entry name" value="Tandem AAA-ATPase domain"/>
    <property type="match status" value="1"/>
</dbReference>
<proteinExistence type="inferred from homology"/>
<sequence>MAMPSSKWGQNGQNTTGTGEQSSAQGTNSSLFAGANPSRTIYSGVKSPFGGTSAGSGSPVAMYDSGGGGNDQDSFAAGGLYAGPRTTGMGRQSSNESGAGSAGPMNPASPQERQRKRLRRGGPGTGDESAAEGSGSFTDHLQNRLAGVHVQSQPGSQASSTFGSTNPSVAPTPPHAGSVEPVANGATAMDGGMQQASRQYSSGSQDAGAAAYASPQTSMRQLGPSSVQQGYPQQQPMQMQQQQSFAPQSANTSSVPPMNANDPGFRDFFQKVGGAQFPVEKIWYAYSRFPNDFTSALSLLVDAKPVASSRAAYGAANPSVSSPHAAPAGPSTSLQQQQQQQYAQHPSYASQTPAQQAYLQQQRQMPSSGALHSGQAASPTGYGASNVAGMVAQQRTVNGVSVNPSMMQPQQAASAFNSQHQAIAAQQQQLANGGRPLMATPAGHPQQHQMQPQAGVYGSPTSAAAAAAFAFPPAGTGVAGFTDAHVRHYYQLQEEYRTGMISRDNYKALQQYVNVLNRKAQAQANSGSFYNNNGQASYSQQGVYAQGGYSQRQGTQGNTPKAKPPAPKAHVPQTSGSILARQLMLASGGAPSSKKKTKKRAFASDSEDDGGDYDSAGSGDEYGSRESPQLIAKREALAVEFFNTCTKDNLMELAGCNATQATLVMKLRPFVSANDFRTRTRKQKGVGNNMLETYLDVITGMSEVDKVLTDCEQIGAQLDQVMSIWKSGAALSADTPTAKPGASGSDEVGLDLVAISEDTLAARVDTSTDPRVREAFKDFIRHQPAGVPDTVKLKDYQMLGVNWLNLLYRRGTSCILADEMGLGKTAQVIALLAHLKATGEPGPHLVIVPSSVLDNWMREFSVFAPDLVVVSYYGSQGERHEIRNELRSMEGNLDVVVTTYNIATGSPDDQKFLKRKMDFKVTVFDEGHQLKNSESKKYKDLMQVRAQWRLLLTGTPLQNNLQELVSLLSFILPDKFRDANESLRAIFKVTPGSQTNLLSRERIKRAKKMMTPFVLRRKKLQVLKDLPPKTERIEYCDMTELQRECYNEALQRSRNALTSADEGDLEELEADDEEEEVVAAPGEEEVKPKRGRKKTVASTKLGTKANVTSSAHILTDLRKASNHPMLFRRLYDDKTLRAMARDCLREEEFMDRNKDLIFEDMEVMTDFELHRFAQMYKHLNKYALKNDEWMSAGKIAKLQEMLPQMRKDGDRVLIFSQFVQVLDILEVVLDTLQLKYLKLTGQTAVADRQSLVDAYNQNEDITVFLLSTRAGGLGLNLTAANTVIFYDCDYNPHNDKQAQDRAYRIGQTREVKIIRLVTRGSLDENMLELATAKLQLDAEVSSRGEGDAAAGGEEAEAAATGQAERRMKKSLLSGLKKQFEREATTTNPTKAEEDSTTTTAAASKETEPATAKQEDGETKPDVESEETKTSTEPKKEHDESTKADA</sequence>
<evidence type="ECO:0000259" key="13">
    <source>
        <dbReference type="PROSITE" id="PS51194"/>
    </source>
</evidence>
<dbReference type="InterPro" id="IPR014001">
    <property type="entry name" value="Helicase_ATP-bd"/>
</dbReference>
<feature type="compositionally biased region" description="Acidic residues" evidence="11">
    <location>
        <begin position="1061"/>
        <end position="1077"/>
    </location>
</feature>
<accession>A0A9P6VYQ0</accession>
<dbReference type="InterPro" id="IPR038718">
    <property type="entry name" value="SNF2-like_sf"/>
</dbReference>
<feature type="region of interest" description="Disordered" evidence="11">
    <location>
        <begin position="1057"/>
        <end position="1093"/>
    </location>
</feature>
<feature type="region of interest" description="Disordered" evidence="11">
    <location>
        <begin position="314"/>
        <end position="378"/>
    </location>
</feature>
<evidence type="ECO:0000256" key="7">
    <source>
        <dbReference type="ARBA" id="ARBA00022840"/>
    </source>
</evidence>
<dbReference type="EMBL" id="PUHQ01000051">
    <property type="protein sequence ID" value="KAG0659687.1"/>
    <property type="molecule type" value="Genomic_DNA"/>
</dbReference>
<evidence type="ECO:0000256" key="11">
    <source>
        <dbReference type="SAM" id="MobiDB-lite"/>
    </source>
</evidence>
<evidence type="ECO:0000256" key="5">
    <source>
        <dbReference type="ARBA" id="ARBA00022801"/>
    </source>
</evidence>
<feature type="compositionally biased region" description="Polar residues" evidence="11">
    <location>
        <begin position="194"/>
        <end position="205"/>
    </location>
</feature>
<dbReference type="CDD" id="cd17998">
    <property type="entry name" value="DEXHc_SMARCAD1"/>
    <property type="match status" value="1"/>
</dbReference>
<dbReference type="SUPFAM" id="SSF52540">
    <property type="entry name" value="P-loop containing nucleoside triphosphate hydrolases"/>
    <property type="match status" value="2"/>
</dbReference>
<dbReference type="GO" id="GO:0005634">
    <property type="term" value="C:nucleus"/>
    <property type="evidence" value="ECO:0007669"/>
    <property type="project" value="UniProtKB-SubCell"/>
</dbReference>
<comment type="subcellular location">
    <subcellularLocation>
        <location evidence="1">Nucleus</location>
    </subcellularLocation>
</comment>
<dbReference type="PROSITE" id="PS51194">
    <property type="entry name" value="HELICASE_CTER"/>
    <property type="match status" value="1"/>
</dbReference>
<dbReference type="Pfam" id="PF00176">
    <property type="entry name" value="SNF2-rel_dom"/>
    <property type="match status" value="1"/>
</dbReference>
<evidence type="ECO:0000256" key="6">
    <source>
        <dbReference type="ARBA" id="ARBA00022806"/>
    </source>
</evidence>
<comment type="caution">
    <text evidence="14">The sequence shown here is derived from an EMBL/GenBank/DDBJ whole genome shotgun (WGS) entry which is preliminary data.</text>
</comment>
<feature type="compositionally biased region" description="Low complexity" evidence="11">
    <location>
        <begin position="1347"/>
        <end position="1362"/>
    </location>
</feature>
<evidence type="ECO:0000256" key="8">
    <source>
        <dbReference type="ARBA" id="ARBA00022853"/>
    </source>
</evidence>
<evidence type="ECO:0000256" key="10">
    <source>
        <dbReference type="ARBA" id="ARBA00023242"/>
    </source>
</evidence>
<dbReference type="FunFam" id="3.40.50.10810:FF:000014">
    <property type="entry name" value="SWI/SNF-related matrix-associated actin-dependent regulator of chromatin subfamily A containing DEAD/H box 1"/>
    <property type="match status" value="1"/>
</dbReference>
<dbReference type="Gene3D" id="3.40.50.300">
    <property type="entry name" value="P-loop containing nucleotide triphosphate hydrolases"/>
    <property type="match status" value="1"/>
</dbReference>
<dbReference type="GO" id="GO:0003677">
    <property type="term" value="F:DNA binding"/>
    <property type="evidence" value="ECO:0007669"/>
    <property type="project" value="UniProtKB-KW"/>
</dbReference>
<keyword evidence="15" id="KW-1185">Reference proteome</keyword>
<keyword evidence="6" id="KW-0347">Helicase</keyword>
<feature type="compositionally biased region" description="Low complexity" evidence="11">
    <location>
        <begin position="351"/>
        <end position="364"/>
    </location>
</feature>
<dbReference type="Proteomes" id="UP000777482">
    <property type="component" value="Unassembled WGS sequence"/>
</dbReference>
<evidence type="ECO:0000259" key="12">
    <source>
        <dbReference type="PROSITE" id="PS51192"/>
    </source>
</evidence>
<feature type="compositionally biased region" description="Polar residues" evidence="11">
    <location>
        <begin position="89"/>
        <end position="98"/>
    </location>
</feature>
<feature type="compositionally biased region" description="Polar residues" evidence="11">
    <location>
        <begin position="150"/>
        <end position="169"/>
    </location>
</feature>
<dbReference type="InterPro" id="IPR027417">
    <property type="entry name" value="P-loop_NTPase"/>
</dbReference>
<organism evidence="14 15">
    <name type="scientific">Rhodotorula mucilaginosa</name>
    <name type="common">Yeast</name>
    <name type="synonym">Rhodotorula rubra</name>
    <dbReference type="NCBI Taxonomy" id="5537"/>
    <lineage>
        <taxon>Eukaryota</taxon>
        <taxon>Fungi</taxon>
        <taxon>Dikarya</taxon>
        <taxon>Basidiomycota</taxon>
        <taxon>Pucciniomycotina</taxon>
        <taxon>Microbotryomycetes</taxon>
        <taxon>Sporidiobolales</taxon>
        <taxon>Sporidiobolaceae</taxon>
        <taxon>Rhodotorula</taxon>
    </lineage>
</organism>
<reference evidence="14 15" key="1">
    <citation type="submission" date="2020-11" db="EMBL/GenBank/DDBJ databases">
        <title>Kefir isolates.</title>
        <authorList>
            <person name="Marcisauskas S."/>
            <person name="Kim Y."/>
            <person name="Blasche S."/>
        </authorList>
    </citation>
    <scope>NUCLEOTIDE SEQUENCE [LARGE SCALE GENOMIC DNA]</scope>
    <source>
        <strain evidence="14 15">KR</strain>
    </source>
</reference>
<keyword evidence="8" id="KW-0156">Chromatin regulator</keyword>
<evidence type="ECO:0000256" key="2">
    <source>
        <dbReference type="ARBA" id="ARBA00007025"/>
    </source>
</evidence>
<dbReference type="PANTHER" id="PTHR10799">
    <property type="entry name" value="SNF2/RAD54 HELICASE FAMILY"/>
    <property type="match status" value="1"/>
</dbReference>
<name>A0A9P6VYQ0_RHOMI</name>
<protein>
    <recommendedName>
        <fullName evidence="3">DNA helicase</fullName>
        <ecNumber evidence="3">3.6.4.12</ecNumber>
    </recommendedName>
</protein>
<feature type="region of interest" description="Disordered" evidence="11">
    <location>
        <begin position="1344"/>
        <end position="1445"/>
    </location>
</feature>
<feature type="compositionally biased region" description="Low complexity" evidence="11">
    <location>
        <begin position="9"/>
        <end position="19"/>
    </location>
</feature>
<feature type="compositionally biased region" description="Low complexity" evidence="11">
    <location>
        <begin position="224"/>
        <end position="249"/>
    </location>
</feature>
<dbReference type="InterPro" id="IPR000330">
    <property type="entry name" value="SNF2_N"/>
</dbReference>
<dbReference type="SMART" id="SM00490">
    <property type="entry name" value="HELICc"/>
    <property type="match status" value="1"/>
</dbReference>
<feature type="domain" description="Helicase ATP-binding" evidence="12">
    <location>
        <begin position="805"/>
        <end position="974"/>
    </location>
</feature>
<feature type="region of interest" description="Disordered" evidence="11">
    <location>
        <begin position="1"/>
        <end position="267"/>
    </location>
</feature>
<keyword evidence="5" id="KW-0378">Hydrolase</keyword>
<dbReference type="GO" id="GO:0005694">
    <property type="term" value="C:chromosome"/>
    <property type="evidence" value="ECO:0007669"/>
    <property type="project" value="UniProtKB-ARBA"/>
</dbReference>
<dbReference type="GO" id="GO:0005524">
    <property type="term" value="F:ATP binding"/>
    <property type="evidence" value="ECO:0007669"/>
    <property type="project" value="UniProtKB-KW"/>
</dbReference>
<evidence type="ECO:0000256" key="3">
    <source>
        <dbReference type="ARBA" id="ARBA00012551"/>
    </source>
</evidence>
<dbReference type="EC" id="3.6.4.12" evidence="3"/>
<evidence type="ECO:0000256" key="9">
    <source>
        <dbReference type="ARBA" id="ARBA00023125"/>
    </source>
</evidence>
<keyword evidence="10" id="KW-0539">Nucleus</keyword>
<dbReference type="CDD" id="cd18793">
    <property type="entry name" value="SF2_C_SNF"/>
    <property type="match status" value="1"/>
</dbReference>
<evidence type="ECO:0000313" key="14">
    <source>
        <dbReference type="EMBL" id="KAG0659687.1"/>
    </source>
</evidence>
<dbReference type="GO" id="GO:0016787">
    <property type="term" value="F:hydrolase activity"/>
    <property type="evidence" value="ECO:0007669"/>
    <property type="project" value="UniProtKB-KW"/>
</dbReference>
<feature type="compositionally biased region" description="Basic and acidic residues" evidence="11">
    <location>
        <begin position="1404"/>
        <end position="1445"/>
    </location>
</feature>
<dbReference type="OrthoDB" id="5857104at2759"/>
<feature type="region of interest" description="Disordered" evidence="11">
    <location>
        <begin position="547"/>
        <end position="575"/>
    </location>
</feature>
<feature type="compositionally biased region" description="Polar residues" evidence="11">
    <location>
        <begin position="20"/>
        <end position="41"/>
    </location>
</feature>
<dbReference type="GO" id="GO:0140658">
    <property type="term" value="F:ATP-dependent chromatin remodeler activity"/>
    <property type="evidence" value="ECO:0007669"/>
    <property type="project" value="UniProtKB-ARBA"/>
</dbReference>
<evidence type="ECO:0000256" key="1">
    <source>
        <dbReference type="ARBA" id="ARBA00004123"/>
    </source>
</evidence>
<comment type="similarity">
    <text evidence="2">Belongs to the SNF2/RAD54 helicase family.</text>
</comment>
<evidence type="ECO:0000313" key="15">
    <source>
        <dbReference type="Proteomes" id="UP000777482"/>
    </source>
</evidence>
<dbReference type="InterPro" id="IPR049730">
    <property type="entry name" value="SNF2/RAD54-like_C"/>
</dbReference>
<dbReference type="InterPro" id="IPR001650">
    <property type="entry name" value="Helicase_C-like"/>
</dbReference>
<keyword evidence="9" id="KW-0238">DNA-binding</keyword>
<dbReference type="Pfam" id="PF00271">
    <property type="entry name" value="Helicase_C"/>
    <property type="match status" value="1"/>
</dbReference>